<reference evidence="2" key="1">
    <citation type="submission" date="2022-08" db="EMBL/GenBank/DDBJ databases">
        <title>A Global Phylogenomic Analysis of the Shiitake Genus Lentinula.</title>
        <authorList>
            <consortium name="DOE Joint Genome Institute"/>
            <person name="Sierra-Patev S."/>
            <person name="Min B."/>
            <person name="Naranjo-Ortiz M."/>
            <person name="Looney B."/>
            <person name="Konkel Z."/>
            <person name="Slot J.C."/>
            <person name="Sakamoto Y."/>
            <person name="Steenwyk J.L."/>
            <person name="Rokas A."/>
            <person name="Carro J."/>
            <person name="Camarero S."/>
            <person name="Ferreira P."/>
            <person name="Molpeceres G."/>
            <person name="Ruiz-Duenas F.J."/>
            <person name="Serrano A."/>
            <person name="Henrissat B."/>
            <person name="Drula E."/>
            <person name="Hughes K.W."/>
            <person name="Mata J.L."/>
            <person name="Ishikawa N.K."/>
            <person name="Vargas-Isla R."/>
            <person name="Ushijima S."/>
            <person name="Smith C.A."/>
            <person name="Ahrendt S."/>
            <person name="Andreopoulos W."/>
            <person name="He G."/>
            <person name="Labutti K."/>
            <person name="Lipzen A."/>
            <person name="Ng V."/>
            <person name="Riley R."/>
            <person name="Sandor L."/>
            <person name="Barry K."/>
            <person name="Martinez A.T."/>
            <person name="Xiao Y."/>
            <person name="Gibbons J.G."/>
            <person name="Terashima K."/>
            <person name="Grigoriev I.V."/>
            <person name="Hibbett D.S."/>
        </authorList>
    </citation>
    <scope>NUCLEOTIDE SEQUENCE</scope>
    <source>
        <strain evidence="2">RHP3577 ss4</strain>
    </source>
</reference>
<name>A0ABQ8UZG1_9AGAR</name>
<comment type="caution">
    <text evidence="2">The sequence shown here is derived from an EMBL/GenBank/DDBJ whole genome shotgun (WGS) entry which is preliminary data.</text>
</comment>
<keyword evidence="3" id="KW-1185">Reference proteome</keyword>
<gene>
    <name evidence="2" type="ORF">C8R41DRAFT_66410</name>
</gene>
<accession>A0ABQ8UZG1</accession>
<dbReference type="EMBL" id="JANVFT010000111">
    <property type="protein sequence ID" value="KAJ4466976.1"/>
    <property type="molecule type" value="Genomic_DNA"/>
</dbReference>
<dbReference type="Proteomes" id="UP001150217">
    <property type="component" value="Unassembled WGS sequence"/>
</dbReference>
<sequence>MANHIDVDPARIPCPNFSSNLYEVIRKALIADANTPDITNDEQAILQLRGQWEAENAILRAQYQAQLHEEQTANEQRRAEEEEFSRQREAEEREKEAEIAKEIEKKRTPLPNFQQGVGHHSVPHHYHPYAEKLTTARKYVPLWYFLPDAEKEAKERMREVVDNNRFEFASDPTEASNSSLTPVSTTSIRASPNAIPDIRLTWNQVMRSKSGFLSSLSLGAFPSRHINMFAQFFANMEMHPELRKTNGERTMALYQAETRLSWYKENEKGAPFDLAVIMEETLNECRNEIRSQDHAKALKEIVEGNPYDTAFASSPSFVESHFCFRFHTYSDGQSSRPSVVLPLTEGLRSTDYETRLYLSHQKKT</sequence>
<feature type="region of interest" description="Disordered" evidence="1">
    <location>
        <begin position="69"/>
        <end position="97"/>
    </location>
</feature>
<proteinExistence type="predicted"/>
<evidence type="ECO:0000256" key="1">
    <source>
        <dbReference type="SAM" id="MobiDB-lite"/>
    </source>
</evidence>
<evidence type="ECO:0000313" key="2">
    <source>
        <dbReference type="EMBL" id="KAJ4466976.1"/>
    </source>
</evidence>
<evidence type="ECO:0000313" key="3">
    <source>
        <dbReference type="Proteomes" id="UP001150217"/>
    </source>
</evidence>
<protein>
    <submittedName>
        <fullName evidence="2">Uncharacterized protein</fullName>
    </submittedName>
</protein>
<organism evidence="2 3">
    <name type="scientific">Lentinula lateritia</name>
    <dbReference type="NCBI Taxonomy" id="40482"/>
    <lineage>
        <taxon>Eukaryota</taxon>
        <taxon>Fungi</taxon>
        <taxon>Dikarya</taxon>
        <taxon>Basidiomycota</taxon>
        <taxon>Agaricomycotina</taxon>
        <taxon>Agaricomycetes</taxon>
        <taxon>Agaricomycetidae</taxon>
        <taxon>Agaricales</taxon>
        <taxon>Marasmiineae</taxon>
        <taxon>Omphalotaceae</taxon>
        <taxon>Lentinula</taxon>
    </lineage>
</organism>